<evidence type="ECO:0000313" key="1">
    <source>
        <dbReference type="EMBL" id="GGB31811.1"/>
    </source>
</evidence>
<gene>
    <name evidence="1" type="ORF">GCM10011492_23090</name>
</gene>
<protein>
    <submittedName>
        <fullName evidence="1">Uncharacterized protein</fullName>
    </submittedName>
</protein>
<organism evidence="1 2">
    <name type="scientific">Flexivirga endophytica</name>
    <dbReference type="NCBI Taxonomy" id="1849103"/>
    <lineage>
        <taxon>Bacteria</taxon>
        <taxon>Bacillati</taxon>
        <taxon>Actinomycetota</taxon>
        <taxon>Actinomycetes</taxon>
        <taxon>Micrococcales</taxon>
        <taxon>Dermacoccaceae</taxon>
        <taxon>Flexivirga</taxon>
    </lineage>
</organism>
<name>A0A916T4R3_9MICO</name>
<dbReference type="Gene3D" id="1.10.357.10">
    <property type="entry name" value="Tetracycline Repressor, domain 2"/>
    <property type="match status" value="1"/>
</dbReference>
<reference evidence="1" key="2">
    <citation type="submission" date="2020-09" db="EMBL/GenBank/DDBJ databases">
        <authorList>
            <person name="Sun Q."/>
            <person name="Zhou Y."/>
        </authorList>
    </citation>
    <scope>NUCLEOTIDE SEQUENCE</scope>
    <source>
        <strain evidence="1">CGMCC 1.15085</strain>
    </source>
</reference>
<accession>A0A916T4R3</accession>
<proteinExistence type="predicted"/>
<keyword evidence="2" id="KW-1185">Reference proteome</keyword>
<reference evidence="1" key="1">
    <citation type="journal article" date="2014" name="Int. J. Syst. Evol. Microbiol.">
        <title>Complete genome sequence of Corynebacterium casei LMG S-19264T (=DSM 44701T), isolated from a smear-ripened cheese.</title>
        <authorList>
            <consortium name="US DOE Joint Genome Institute (JGI-PGF)"/>
            <person name="Walter F."/>
            <person name="Albersmeier A."/>
            <person name="Kalinowski J."/>
            <person name="Ruckert C."/>
        </authorList>
    </citation>
    <scope>NUCLEOTIDE SEQUENCE</scope>
    <source>
        <strain evidence="1">CGMCC 1.15085</strain>
    </source>
</reference>
<dbReference type="AlphaFoldDB" id="A0A916T4R3"/>
<evidence type="ECO:0000313" key="2">
    <source>
        <dbReference type="Proteomes" id="UP000636793"/>
    </source>
</evidence>
<dbReference type="EMBL" id="BMHI01000003">
    <property type="protein sequence ID" value="GGB31811.1"/>
    <property type="molecule type" value="Genomic_DNA"/>
</dbReference>
<comment type="caution">
    <text evidence="1">The sequence shown here is derived from an EMBL/GenBank/DDBJ whole genome shotgun (WGS) entry which is preliminary data.</text>
</comment>
<dbReference type="Proteomes" id="UP000636793">
    <property type="component" value="Unassembled WGS sequence"/>
</dbReference>
<sequence length="74" mass="7911">MPRPGDVRPRLKDLIAAIIQSGHDDGSVRPEVTGSTVVRFGAMLAQPMTAVSGWDEAAEEQRTVFLRGIASAGY</sequence>